<organism evidence="5">
    <name type="scientific">Burkholderia stagnalis</name>
    <dbReference type="NCBI Taxonomy" id="1503054"/>
    <lineage>
        <taxon>Bacteria</taxon>
        <taxon>Pseudomonadati</taxon>
        <taxon>Pseudomonadota</taxon>
        <taxon>Betaproteobacteria</taxon>
        <taxon>Burkholderiales</taxon>
        <taxon>Burkholderiaceae</taxon>
        <taxon>Burkholderia</taxon>
        <taxon>Burkholderia cepacia complex</taxon>
    </lineage>
</organism>
<dbReference type="SUPFAM" id="SSF52540">
    <property type="entry name" value="P-loop containing nucleoside triphosphate hydrolases"/>
    <property type="match status" value="1"/>
</dbReference>
<sequence>MHCANCGFDNLVGARFCEACGSPMSRTCPHCGHDASPAARFCNACGAPLADTASGTPPPPSPKPATELSPAPIHYTPHHLAVRIRAEQAAMEARGETAGERKTVTALFADMAGSTALIHDLDPEEAHRLIEPVVALMMEAVHYYEGYVAKSLGDGILALFGAPIAHEDHPQRALFAALRMQQAMRRHGDRIRLEKGIPLQIRVGVHTGEVVVRSIRTDDLHTDYDPVGHTIHIASRMEGIAAPSSILVSDSTHKLAEGYFEFKALGATQLKGIPEPLSVYEVLGLGALRTRLQLAAHRGLARFVGRDAELEHLQDALEQVRAGHGRIVGVRGEAGVGKSRLFHEFKERSRRGCLLLETFSVSHGKAFAYLPLIELLKNYFQITAQDDERRCREKVMGKVLTLERSFEDLVPYLLYLLGIGEPGSALSEMDPRIRRERTFDAIIQLLARESRDQPVELLFEDLQWLDRETEAFLAHLSERVPTTRILLLVNYRPEYRPVWTRAGHGLQLRLEPLGPAEAQGLLAALLGDDPSLMPLKRLILEKTEGNPFFMEEVVQTLAEEQSLLGDPGRYRVGRTPAALHIPTTVQGVLAARIDRLPVAEKELLQTLAVIGKEFPYSLIRRICGGEPAHTDDDLRRLLAHLEAAEFIYERPAFPEVEYSFKHALTQEVAGHSLLTHRRSALHERTAQAIEALFPTRIADYCSELAHHYSLSGNLPKAVEYLHQAAQQALRHAAHLDAMQHLGTALELLKQLPDTPARAHQELALLLSLGPALMDVRGYGAPEVAATYSRALTLCEQTGETSQRFAAQLGLRIHYLTRAEYATARDLGKQMLDVATRAKDPGLLMESYGALGACLFLQGNLDAARTHQEQALAIYDPEQHQAHVFAHGVDPGIRALNFLTLTLWLQGYPDQALKRSMEALALAQKLAYGPTLAFTLAYASELHQLRRESSLAREHAEAVVTLSTEHGLPYWLAWGTFFGGWALTERDHLAEGIARMSEGLAADRAAGGEDQRSYFLALLADCHRRAGDRETGMRLLDEAMAILDKAGERCFEAELHRLKGVMLIDESNDDVSVSIDAAEACLQRAIEVARAQGARSLELRAVTSLARLWRRVGRVAEARQALSEIYGWFTEGFDTADLREAKALLEALASDQTDR</sequence>
<dbReference type="GO" id="GO:0035556">
    <property type="term" value="P:intracellular signal transduction"/>
    <property type="evidence" value="ECO:0007669"/>
    <property type="project" value="InterPro"/>
</dbReference>
<dbReference type="InterPro" id="IPR041664">
    <property type="entry name" value="AAA_16"/>
</dbReference>
<dbReference type="InterPro" id="IPR029787">
    <property type="entry name" value="Nucleotide_cyclase"/>
</dbReference>
<proteinExistence type="predicted"/>
<dbReference type="InterPro" id="IPR025874">
    <property type="entry name" value="DZR"/>
</dbReference>
<dbReference type="GO" id="GO:0004016">
    <property type="term" value="F:adenylate cyclase activity"/>
    <property type="evidence" value="ECO:0007669"/>
    <property type="project" value="TreeGrafter"/>
</dbReference>
<dbReference type="SUPFAM" id="SSF55073">
    <property type="entry name" value="Nucleotide cyclase"/>
    <property type="match status" value="1"/>
</dbReference>
<dbReference type="RefSeq" id="WP_060148224.1">
    <property type="nucleotide sequence ID" value="NZ_LPGD01000014.1"/>
</dbReference>
<evidence type="ECO:0000256" key="1">
    <source>
        <dbReference type="ARBA" id="ARBA00022741"/>
    </source>
</evidence>
<dbReference type="InterPro" id="IPR027417">
    <property type="entry name" value="P-loop_NTPase"/>
</dbReference>
<feature type="region of interest" description="Disordered" evidence="3">
    <location>
        <begin position="52"/>
        <end position="72"/>
    </location>
</feature>
<dbReference type="Pfam" id="PF13191">
    <property type="entry name" value="AAA_16"/>
    <property type="match status" value="1"/>
</dbReference>
<dbReference type="InterPro" id="IPR011990">
    <property type="entry name" value="TPR-like_helical_dom_sf"/>
</dbReference>
<dbReference type="GO" id="GO:0009190">
    <property type="term" value="P:cyclic nucleotide biosynthetic process"/>
    <property type="evidence" value="ECO:0007669"/>
    <property type="project" value="InterPro"/>
</dbReference>
<dbReference type="PANTHER" id="PTHR16305">
    <property type="entry name" value="TESTICULAR SOLUBLE ADENYLYL CYCLASE"/>
    <property type="match status" value="1"/>
</dbReference>
<dbReference type="AlphaFoldDB" id="A0A108G0D9"/>
<dbReference type="Gene3D" id="3.30.70.1230">
    <property type="entry name" value="Nucleotide cyclase"/>
    <property type="match status" value="1"/>
</dbReference>
<evidence type="ECO:0000256" key="2">
    <source>
        <dbReference type="ARBA" id="ARBA00022840"/>
    </source>
</evidence>
<dbReference type="PANTHER" id="PTHR16305:SF28">
    <property type="entry name" value="GUANYLATE CYCLASE DOMAIN-CONTAINING PROTEIN"/>
    <property type="match status" value="1"/>
</dbReference>
<feature type="domain" description="Guanylate cyclase" evidence="4">
    <location>
        <begin position="105"/>
        <end position="238"/>
    </location>
</feature>
<evidence type="ECO:0000313" key="5">
    <source>
        <dbReference type="EMBL" id="KWA58554.1"/>
    </source>
</evidence>
<keyword evidence="2" id="KW-0067">ATP-binding</keyword>
<keyword evidence="1" id="KW-0547">Nucleotide-binding</keyword>
<dbReference type="PROSITE" id="PS50125">
    <property type="entry name" value="GUANYLATE_CYCLASE_2"/>
    <property type="match status" value="1"/>
</dbReference>
<dbReference type="SUPFAM" id="SSF48452">
    <property type="entry name" value="TPR-like"/>
    <property type="match status" value="2"/>
</dbReference>
<evidence type="ECO:0000256" key="3">
    <source>
        <dbReference type="SAM" id="MobiDB-lite"/>
    </source>
</evidence>
<dbReference type="SMART" id="SM00044">
    <property type="entry name" value="CYCc"/>
    <property type="match status" value="1"/>
</dbReference>
<dbReference type="Gene3D" id="3.40.50.300">
    <property type="entry name" value="P-loop containing nucleotide triphosphate hydrolases"/>
    <property type="match status" value="1"/>
</dbReference>
<reference evidence="5 6" key="1">
    <citation type="submission" date="2015-11" db="EMBL/GenBank/DDBJ databases">
        <title>Expanding the genomic diversity of Burkholderia species for the development of highly accurate diagnostics.</title>
        <authorList>
            <person name="Sahl J."/>
            <person name="Keim P."/>
            <person name="Wagner D."/>
        </authorList>
    </citation>
    <scope>NUCLEOTIDE SEQUENCE [LARGE SCALE GENOMIC DNA]</scope>
    <source>
        <strain evidence="5 6">MSMB1960WGS</strain>
    </source>
</reference>
<dbReference type="Gene3D" id="1.25.40.10">
    <property type="entry name" value="Tetratricopeptide repeat domain"/>
    <property type="match status" value="2"/>
</dbReference>
<dbReference type="Pfam" id="PF00211">
    <property type="entry name" value="Guanylate_cyc"/>
    <property type="match status" value="1"/>
</dbReference>
<dbReference type="GO" id="GO:0005737">
    <property type="term" value="C:cytoplasm"/>
    <property type="evidence" value="ECO:0007669"/>
    <property type="project" value="TreeGrafter"/>
</dbReference>
<dbReference type="GO" id="GO:0005524">
    <property type="term" value="F:ATP binding"/>
    <property type="evidence" value="ECO:0007669"/>
    <property type="project" value="UniProtKB-KW"/>
</dbReference>
<dbReference type="SMART" id="SM00028">
    <property type="entry name" value="TPR"/>
    <property type="match status" value="3"/>
</dbReference>
<comment type="caution">
    <text evidence="5">The sequence shown here is derived from an EMBL/GenBank/DDBJ whole genome shotgun (WGS) entry which is preliminary data.</text>
</comment>
<dbReference type="InterPro" id="IPR019734">
    <property type="entry name" value="TPR_rpt"/>
</dbReference>
<dbReference type="Proteomes" id="UP000068603">
    <property type="component" value="Unassembled WGS sequence"/>
</dbReference>
<dbReference type="CDD" id="cd07302">
    <property type="entry name" value="CHD"/>
    <property type="match status" value="1"/>
</dbReference>
<evidence type="ECO:0000259" key="4">
    <source>
        <dbReference type="PROSITE" id="PS50125"/>
    </source>
</evidence>
<evidence type="ECO:0000313" key="6">
    <source>
        <dbReference type="Proteomes" id="UP000068603"/>
    </source>
</evidence>
<dbReference type="EMBL" id="LPHB01000056">
    <property type="protein sequence ID" value="KWA58554.1"/>
    <property type="molecule type" value="Genomic_DNA"/>
</dbReference>
<accession>A0A108G0D9</accession>
<dbReference type="InterPro" id="IPR001054">
    <property type="entry name" value="A/G_cyclase"/>
</dbReference>
<dbReference type="Pfam" id="PF12773">
    <property type="entry name" value="DZR"/>
    <property type="match status" value="1"/>
</dbReference>
<name>A0A108G0D9_9BURK</name>
<dbReference type="STRING" id="1503054.WT74_22845"/>
<gene>
    <name evidence="5" type="ORF">WT44_20460</name>
</gene>
<protein>
    <submittedName>
        <fullName evidence="5">ATP synthase subunit beta</fullName>
    </submittedName>
</protein>